<name>A0ABS4SBH6_9BACI</name>
<organism evidence="1 2">
    <name type="scientific">Virgibacillus alimentarius</name>
    <dbReference type="NCBI Taxonomy" id="698769"/>
    <lineage>
        <taxon>Bacteria</taxon>
        <taxon>Bacillati</taxon>
        <taxon>Bacillota</taxon>
        <taxon>Bacilli</taxon>
        <taxon>Bacillales</taxon>
        <taxon>Bacillaceae</taxon>
        <taxon>Virgibacillus</taxon>
    </lineage>
</organism>
<dbReference type="Proteomes" id="UP001519294">
    <property type="component" value="Unassembled WGS sequence"/>
</dbReference>
<sequence>MSLKSTIYKMLRISNDINAIKKGKVTRRIGRRAAGKATGKLFKKIFG</sequence>
<evidence type="ECO:0000313" key="1">
    <source>
        <dbReference type="EMBL" id="MBP2258851.1"/>
    </source>
</evidence>
<evidence type="ECO:0008006" key="3">
    <source>
        <dbReference type="Google" id="ProtNLM"/>
    </source>
</evidence>
<dbReference type="EMBL" id="JAGIKX010000039">
    <property type="protein sequence ID" value="MBP2258851.1"/>
    <property type="molecule type" value="Genomic_DNA"/>
</dbReference>
<evidence type="ECO:0000313" key="2">
    <source>
        <dbReference type="Proteomes" id="UP001519294"/>
    </source>
</evidence>
<accession>A0ABS4SBH6</accession>
<comment type="caution">
    <text evidence="1">The sequence shown here is derived from an EMBL/GenBank/DDBJ whole genome shotgun (WGS) entry which is preliminary data.</text>
</comment>
<protein>
    <recommendedName>
        <fullName evidence="3">Phage protein</fullName>
    </recommendedName>
</protein>
<proteinExistence type="predicted"/>
<reference evidence="1 2" key="1">
    <citation type="submission" date="2021-03" db="EMBL/GenBank/DDBJ databases">
        <title>Genomic Encyclopedia of Type Strains, Phase IV (KMG-IV): sequencing the most valuable type-strain genomes for metagenomic binning, comparative biology and taxonomic classification.</title>
        <authorList>
            <person name="Goeker M."/>
        </authorList>
    </citation>
    <scope>NUCLEOTIDE SEQUENCE [LARGE SCALE GENOMIC DNA]</scope>
    <source>
        <strain evidence="1 2">DSM 25790</strain>
    </source>
</reference>
<dbReference type="RefSeq" id="WP_198020946.1">
    <property type="nucleotide sequence ID" value="NZ_JAGIKX010000039.1"/>
</dbReference>
<keyword evidence="2" id="KW-1185">Reference proteome</keyword>
<gene>
    <name evidence="1" type="ORF">J2Z81_002836</name>
</gene>